<dbReference type="InterPro" id="IPR010827">
    <property type="entry name" value="BamA/TamA_POTRA"/>
</dbReference>
<keyword evidence="2" id="KW-0472">Membrane</keyword>
<feature type="region of interest" description="Disordered" evidence="3">
    <location>
        <begin position="154"/>
        <end position="195"/>
    </location>
</feature>
<dbReference type="AlphaFoldDB" id="A0A7H4MDQ9"/>
<reference evidence="5 6" key="1">
    <citation type="submission" date="2018-06" db="EMBL/GenBank/DDBJ databases">
        <authorList>
            <consortium name="Pathogen Informatics"/>
            <person name="Doyle S."/>
        </authorList>
    </citation>
    <scope>NUCLEOTIDE SEQUENCE [LARGE SCALE GENOMIC DNA]</scope>
    <source>
        <strain evidence="5 6">NCTC9177</strain>
    </source>
</reference>
<name>A0A7H4MDQ9_KLEVA</name>
<proteinExistence type="predicted"/>
<evidence type="ECO:0000313" key="5">
    <source>
        <dbReference type="EMBL" id="STS88459.1"/>
    </source>
</evidence>
<feature type="compositionally biased region" description="Basic and acidic residues" evidence="3">
    <location>
        <begin position="180"/>
        <end position="193"/>
    </location>
</feature>
<feature type="domain" description="POTRA" evidence="4">
    <location>
        <begin position="58"/>
        <end position="146"/>
    </location>
</feature>
<comment type="caution">
    <text evidence="5">The sequence shown here is derived from an EMBL/GenBank/DDBJ whole genome shotgun (WGS) entry which is preliminary data.</text>
</comment>
<evidence type="ECO:0000259" key="4">
    <source>
        <dbReference type="PROSITE" id="PS51779"/>
    </source>
</evidence>
<dbReference type="GO" id="GO:0019867">
    <property type="term" value="C:outer membrane"/>
    <property type="evidence" value="ECO:0007669"/>
    <property type="project" value="InterPro"/>
</dbReference>
<dbReference type="PROSITE" id="PS51779">
    <property type="entry name" value="POTRA"/>
    <property type="match status" value="1"/>
</dbReference>
<sequence length="215" mass="24444">MFGWGESLDRTTIADIEKGLEDFYYSVGKYSASVKAVVTPLPRNRVDLKLVFQEGVSAKIQQINIVGNHAFSTDELISHFQLRDEVPWWNVVGDRKYQKQKLAGDLETLRSYYLDRGYARFNIDSTQVSLTPDKKGIYITVNITEGDQYKLFRGAGNGRSRGPFGRNRSADQSRAGRTVQRRESNQDGKRHQETVGSLWLRLPARSVAAGNQRQR</sequence>
<dbReference type="Proteomes" id="UP000254545">
    <property type="component" value="Unassembled WGS sequence"/>
</dbReference>
<dbReference type="Pfam" id="PF07244">
    <property type="entry name" value="POTRA"/>
    <property type="match status" value="2"/>
</dbReference>
<organism evidence="5 6">
    <name type="scientific">Klebsiella variicola</name>
    <dbReference type="NCBI Taxonomy" id="244366"/>
    <lineage>
        <taxon>Bacteria</taxon>
        <taxon>Pseudomonadati</taxon>
        <taxon>Pseudomonadota</taxon>
        <taxon>Gammaproteobacteria</taxon>
        <taxon>Enterobacterales</taxon>
        <taxon>Enterobacteriaceae</taxon>
        <taxon>Klebsiella/Raoultella group</taxon>
        <taxon>Klebsiella</taxon>
        <taxon>Klebsiella pneumoniae complex</taxon>
    </lineage>
</organism>
<evidence type="ECO:0000313" key="6">
    <source>
        <dbReference type="Proteomes" id="UP000254545"/>
    </source>
</evidence>
<evidence type="ECO:0000256" key="2">
    <source>
        <dbReference type="ARBA" id="ARBA00023136"/>
    </source>
</evidence>
<dbReference type="Gene3D" id="3.10.20.310">
    <property type="entry name" value="membrane protein fhac"/>
    <property type="match status" value="2"/>
</dbReference>
<dbReference type="EMBL" id="UGKR01000003">
    <property type="protein sequence ID" value="STS88459.1"/>
    <property type="molecule type" value="Genomic_DNA"/>
</dbReference>
<gene>
    <name evidence="5" type="primary">yaeT_3</name>
    <name evidence="5" type="ORF">NCTC9177_02306</name>
</gene>
<dbReference type="FunFam" id="3.10.20.310:FF:000002">
    <property type="entry name" value="Outer membrane protein assembly factor BamA"/>
    <property type="match status" value="1"/>
</dbReference>
<dbReference type="InterPro" id="IPR034746">
    <property type="entry name" value="POTRA"/>
</dbReference>
<accession>A0A7H4MDQ9</accession>
<protein>
    <submittedName>
        <fullName evidence="5">Outer membrane protein assembly factor YaeT</fullName>
    </submittedName>
</protein>
<evidence type="ECO:0000256" key="1">
    <source>
        <dbReference type="ARBA" id="ARBA00004370"/>
    </source>
</evidence>
<evidence type="ECO:0000256" key="3">
    <source>
        <dbReference type="SAM" id="MobiDB-lite"/>
    </source>
</evidence>
<comment type="subcellular location">
    <subcellularLocation>
        <location evidence="1">Membrane</location>
    </subcellularLocation>
</comment>